<sequence>MIGLAAAAAIVVVVVVALIAQKNSNNVSTASAPGTNTQTNAATEPVYANTPTSAYTPPPDPHQQLQQLAAQDQPYIVSNLADHWVPQLSSKLGVPPWTYDSEDGVTYDSDQLILQDYQRLRQLYDARLAWSGDWSNWDGPNFWVTIVPLTFPSPSSVLNWCAGKGLDKDHCSAQIVSKTAGRYGTHG</sequence>
<reference evidence="1 2" key="1">
    <citation type="submission" date="2016-01" db="EMBL/GenBank/DDBJ databases">
        <title>The new phylogeny of the genus Mycobacterium.</title>
        <authorList>
            <person name="Tarcisio F."/>
            <person name="Conor M."/>
            <person name="Antonella G."/>
            <person name="Elisabetta G."/>
            <person name="Giulia F.S."/>
            <person name="Sara T."/>
            <person name="Anna F."/>
            <person name="Clotilde B."/>
            <person name="Roberto B."/>
            <person name="Veronica D.S."/>
            <person name="Fabio R."/>
            <person name="Monica P."/>
            <person name="Olivier J."/>
            <person name="Enrico T."/>
            <person name="Nicola S."/>
        </authorList>
    </citation>
    <scope>NUCLEOTIDE SEQUENCE [LARGE SCALE GENOMIC DNA]</scope>
    <source>
        <strain evidence="1 2">DSM 44852</strain>
    </source>
</reference>
<proteinExistence type="predicted"/>
<evidence type="ECO:0000313" key="1">
    <source>
        <dbReference type="EMBL" id="ORV49914.1"/>
    </source>
</evidence>
<protein>
    <submittedName>
        <fullName evidence="1">Uncharacterized protein</fullName>
    </submittedName>
</protein>
<keyword evidence="2" id="KW-1185">Reference proteome</keyword>
<dbReference type="OrthoDB" id="4803588at2"/>
<dbReference type="Proteomes" id="UP000193010">
    <property type="component" value="Unassembled WGS sequence"/>
</dbReference>
<evidence type="ECO:0000313" key="2">
    <source>
        <dbReference type="Proteomes" id="UP000193010"/>
    </source>
</evidence>
<comment type="caution">
    <text evidence="1">The sequence shown here is derived from an EMBL/GenBank/DDBJ whole genome shotgun (WGS) entry which is preliminary data.</text>
</comment>
<organism evidence="1 2">
    <name type="scientific">Mycobacterium florentinum</name>
    <dbReference type="NCBI Taxonomy" id="292462"/>
    <lineage>
        <taxon>Bacteria</taxon>
        <taxon>Bacillati</taxon>
        <taxon>Actinomycetota</taxon>
        <taxon>Actinomycetes</taxon>
        <taxon>Mycobacteriales</taxon>
        <taxon>Mycobacteriaceae</taxon>
        <taxon>Mycobacterium</taxon>
        <taxon>Mycobacterium simiae complex</taxon>
    </lineage>
</organism>
<dbReference type="STRING" id="292462.AWC05_28880"/>
<dbReference type="EMBL" id="LQOV01000028">
    <property type="protein sequence ID" value="ORV49914.1"/>
    <property type="molecule type" value="Genomic_DNA"/>
</dbReference>
<name>A0A1X1TZA6_MYCFL</name>
<accession>A0A1X1TZA6</accession>
<gene>
    <name evidence="1" type="ORF">AWC05_28880</name>
</gene>
<dbReference type="AlphaFoldDB" id="A0A1X1TZA6"/>